<accession>A0AAQ4FFJ8</accession>
<name>A0AAQ4FFJ8_AMBAM</name>
<dbReference type="AlphaFoldDB" id="A0AAQ4FFJ8"/>
<proteinExistence type="predicted"/>
<dbReference type="Proteomes" id="UP001321473">
    <property type="component" value="Unassembled WGS sequence"/>
</dbReference>
<reference evidence="2 3" key="1">
    <citation type="journal article" date="2023" name="Arcadia Sci">
        <title>De novo assembly of a long-read Amblyomma americanum tick genome.</title>
        <authorList>
            <person name="Chou S."/>
            <person name="Poskanzer K.E."/>
            <person name="Rollins M."/>
            <person name="Thuy-Boun P.S."/>
        </authorList>
    </citation>
    <scope>NUCLEOTIDE SEQUENCE [LARGE SCALE GENOMIC DNA]</scope>
    <source>
        <strain evidence="2">F_SG_1</strain>
        <tissue evidence="2">Salivary glands</tissue>
    </source>
</reference>
<keyword evidence="1" id="KW-1133">Transmembrane helix</keyword>
<keyword evidence="1" id="KW-0472">Membrane</keyword>
<protein>
    <submittedName>
        <fullName evidence="2">Uncharacterized protein</fullName>
    </submittedName>
</protein>
<feature type="transmembrane region" description="Helical" evidence="1">
    <location>
        <begin position="104"/>
        <end position="121"/>
    </location>
</feature>
<evidence type="ECO:0000313" key="2">
    <source>
        <dbReference type="EMBL" id="KAK8785428.1"/>
    </source>
</evidence>
<sequence length="309" mass="35599">MAYKTLTLSTFSGQRYHEILSGLYEMATVFDIYLNAVDNNKQDNVTSLERHAPEVTSPNWSILQQRYHKYYFSDVEAIVVNDVRSFTSIFEPLRTRGKSKMNDILGFLSVLAALHYMYIRLREVFFGTLEVEAAQQEQYCCVRAYKFYEYAVNHFLLSSSGEALKELRHIVHRVHTEFPRLILPNDTLQGDISPHPEEYKLHGVFEIIEKSRPELFVPHYADHLNVTPGALQNWVALSTHSKRIGISSREFAAAVNDPDCRNQCDVGFYKWRLTAYHLGFRWYVPNAHLGILLAGLGARIAAVLFFGLR</sequence>
<dbReference type="EMBL" id="JARKHS020003573">
    <property type="protein sequence ID" value="KAK8785428.1"/>
    <property type="molecule type" value="Genomic_DNA"/>
</dbReference>
<evidence type="ECO:0000256" key="1">
    <source>
        <dbReference type="SAM" id="Phobius"/>
    </source>
</evidence>
<evidence type="ECO:0000313" key="3">
    <source>
        <dbReference type="Proteomes" id="UP001321473"/>
    </source>
</evidence>
<organism evidence="2 3">
    <name type="scientific">Amblyomma americanum</name>
    <name type="common">Lone star tick</name>
    <dbReference type="NCBI Taxonomy" id="6943"/>
    <lineage>
        <taxon>Eukaryota</taxon>
        <taxon>Metazoa</taxon>
        <taxon>Ecdysozoa</taxon>
        <taxon>Arthropoda</taxon>
        <taxon>Chelicerata</taxon>
        <taxon>Arachnida</taxon>
        <taxon>Acari</taxon>
        <taxon>Parasitiformes</taxon>
        <taxon>Ixodida</taxon>
        <taxon>Ixodoidea</taxon>
        <taxon>Ixodidae</taxon>
        <taxon>Amblyomminae</taxon>
        <taxon>Amblyomma</taxon>
    </lineage>
</organism>
<gene>
    <name evidence="2" type="ORF">V5799_008207</name>
</gene>
<keyword evidence="1" id="KW-0812">Transmembrane</keyword>
<keyword evidence="3" id="KW-1185">Reference proteome</keyword>
<feature type="transmembrane region" description="Helical" evidence="1">
    <location>
        <begin position="287"/>
        <end position="308"/>
    </location>
</feature>
<comment type="caution">
    <text evidence="2">The sequence shown here is derived from an EMBL/GenBank/DDBJ whole genome shotgun (WGS) entry which is preliminary data.</text>
</comment>